<gene>
    <name evidence="1" type="ORF">SP049_00020</name>
</gene>
<accession>S4TUJ5</accession>
<dbReference type="EMBL" id="KC139557">
    <property type="protein sequence ID" value="AGF88925.1"/>
    <property type="molecule type" value="Genomic_DNA"/>
</dbReference>
<reference evidence="1" key="1">
    <citation type="journal article" date="2013" name="BMC Genomics">
        <title>Genomic characterization provides new insight into Salmonella phage diversity.</title>
        <authorList>
            <person name="Moreno Switt A.I."/>
            <person name="Orsi R.H."/>
            <person name="den Bakker H.C."/>
            <person name="Vongkamjan K."/>
            <person name="Altier C."/>
            <person name="Wiedmann M."/>
        </authorList>
    </citation>
    <scope>NUCLEOTIDE SEQUENCE</scope>
</reference>
<sequence>MLKEKDIAHENGDFWVLSDKQGFHVMRSGLTHSTCDSAYATLDLAIARCDYLAKTVTKK</sequence>
<evidence type="ECO:0000313" key="1">
    <source>
        <dbReference type="EMBL" id="AGF88925.1"/>
    </source>
</evidence>
<organism evidence="1">
    <name type="scientific">Salmonella phage FSL SP-049</name>
    <dbReference type="NCBI Taxonomy" id="1173751"/>
    <lineage>
        <taxon>Viruses</taxon>
        <taxon>Duplodnaviria</taxon>
        <taxon>Heunggongvirae</taxon>
        <taxon>Uroviricota</taxon>
        <taxon>Caudoviricetes</taxon>
        <taxon>Sarkviridae</taxon>
        <taxon>Guernseyvirinae</taxon>
        <taxon>Cornellvirus</taxon>
        <taxon>Cornellvirus SP31</taxon>
    </lineage>
</organism>
<protein>
    <submittedName>
        <fullName evidence="1">Uncharacterized protein</fullName>
    </submittedName>
</protein>
<proteinExistence type="predicted"/>
<name>S4TUJ5_9CAUD</name>